<comment type="caution">
    <text evidence="1">The sequence shown here is derived from an EMBL/GenBank/DDBJ whole genome shotgun (WGS) entry which is preliminary data.</text>
</comment>
<name>A0ABP4H2I1_9ACTN</name>
<dbReference type="Gene3D" id="3.40.50.720">
    <property type="entry name" value="NAD(P)-binding Rossmann-like Domain"/>
    <property type="match status" value="1"/>
</dbReference>
<gene>
    <name evidence="1" type="ORF">GCM10009579_01270</name>
</gene>
<evidence type="ECO:0008006" key="3">
    <source>
        <dbReference type="Google" id="ProtNLM"/>
    </source>
</evidence>
<dbReference type="EMBL" id="BAAAIH010000001">
    <property type="protein sequence ID" value="GAA1247497.1"/>
    <property type="molecule type" value="Genomic_DNA"/>
</dbReference>
<proteinExistence type="predicted"/>
<evidence type="ECO:0000313" key="2">
    <source>
        <dbReference type="Proteomes" id="UP001500282"/>
    </source>
</evidence>
<organism evidence="1 2">
    <name type="scientific">Streptomyces javensis</name>
    <dbReference type="NCBI Taxonomy" id="114698"/>
    <lineage>
        <taxon>Bacteria</taxon>
        <taxon>Bacillati</taxon>
        <taxon>Actinomycetota</taxon>
        <taxon>Actinomycetes</taxon>
        <taxon>Kitasatosporales</taxon>
        <taxon>Streptomycetaceae</taxon>
        <taxon>Streptomyces</taxon>
        <taxon>Streptomyces violaceusniger group</taxon>
    </lineage>
</organism>
<dbReference type="Proteomes" id="UP001500282">
    <property type="component" value="Unassembled WGS sequence"/>
</dbReference>
<dbReference type="Pfam" id="PF13602">
    <property type="entry name" value="ADH_zinc_N_2"/>
    <property type="match status" value="1"/>
</dbReference>
<dbReference type="Gene3D" id="3.90.180.10">
    <property type="entry name" value="Medium-chain alcohol dehydrogenases, catalytic domain"/>
    <property type="match status" value="1"/>
</dbReference>
<sequence>MLTATAHAAAPGARVASLVDIGVPGVAPVFCRMDHAGLTALVELAEADGLHVRIGATYPLARAADAQRALAAGGTPGRIVIEVG</sequence>
<evidence type="ECO:0000313" key="1">
    <source>
        <dbReference type="EMBL" id="GAA1247497.1"/>
    </source>
</evidence>
<protein>
    <recommendedName>
        <fullName evidence="3">Zinc-binding dehydrogenase</fullName>
    </recommendedName>
</protein>
<accession>A0ABP4H2I1</accession>
<keyword evidence="2" id="KW-1185">Reference proteome</keyword>
<reference evidence="2" key="1">
    <citation type="journal article" date="2019" name="Int. J. Syst. Evol. Microbiol.">
        <title>The Global Catalogue of Microorganisms (GCM) 10K type strain sequencing project: providing services to taxonomists for standard genome sequencing and annotation.</title>
        <authorList>
            <consortium name="The Broad Institute Genomics Platform"/>
            <consortium name="The Broad Institute Genome Sequencing Center for Infectious Disease"/>
            <person name="Wu L."/>
            <person name="Ma J."/>
        </authorList>
    </citation>
    <scope>NUCLEOTIDE SEQUENCE [LARGE SCALE GENOMIC DNA]</scope>
    <source>
        <strain evidence="2">JCM 11448</strain>
    </source>
</reference>